<accession>A0ABY8GX51</accession>
<evidence type="ECO:0000313" key="4">
    <source>
        <dbReference type="EMBL" id="WFP09332.1"/>
    </source>
</evidence>
<protein>
    <submittedName>
        <fullName evidence="4">VWA domain-containing protein</fullName>
    </submittedName>
</protein>
<dbReference type="Proteomes" id="UP001214170">
    <property type="component" value="Chromosome"/>
</dbReference>
<reference evidence="4 5" key="1">
    <citation type="submission" date="2023-03" db="EMBL/GenBank/DDBJ databases">
        <title>Achromobacter spanius LIG8.</title>
        <authorList>
            <person name="Shrestha S."/>
        </authorList>
    </citation>
    <scope>NUCLEOTIDE SEQUENCE [LARGE SCALE GENOMIC DNA]</scope>
    <source>
        <strain evidence="4 5">LIG8</strain>
    </source>
</reference>
<dbReference type="SMART" id="SM00028">
    <property type="entry name" value="TPR"/>
    <property type="match status" value="1"/>
</dbReference>
<dbReference type="SMART" id="SM00327">
    <property type="entry name" value="VWA"/>
    <property type="match status" value="1"/>
</dbReference>
<feature type="compositionally biased region" description="Basic and acidic residues" evidence="2">
    <location>
        <begin position="468"/>
        <end position="481"/>
    </location>
</feature>
<feature type="domain" description="VWFA" evidence="3">
    <location>
        <begin position="93"/>
        <end position="257"/>
    </location>
</feature>
<dbReference type="SUPFAM" id="SSF53300">
    <property type="entry name" value="vWA-like"/>
    <property type="match status" value="1"/>
</dbReference>
<dbReference type="InterPro" id="IPR002035">
    <property type="entry name" value="VWF_A"/>
</dbReference>
<evidence type="ECO:0000256" key="1">
    <source>
        <dbReference type="PROSITE-ProRule" id="PRU00339"/>
    </source>
</evidence>
<proteinExistence type="predicted"/>
<dbReference type="InterPro" id="IPR011990">
    <property type="entry name" value="TPR-like_helical_dom_sf"/>
</dbReference>
<name>A0ABY8GX51_9BURK</name>
<feature type="region of interest" description="Disordered" evidence="2">
    <location>
        <begin position="460"/>
        <end position="481"/>
    </location>
</feature>
<keyword evidence="1" id="KW-0802">TPR repeat</keyword>
<dbReference type="PANTHER" id="PTHR22550:SF14">
    <property type="entry name" value="VWFA DOMAIN-CONTAINING PROTEIN"/>
    <property type="match status" value="1"/>
</dbReference>
<evidence type="ECO:0000259" key="3">
    <source>
        <dbReference type="SMART" id="SM00327"/>
    </source>
</evidence>
<dbReference type="InterPro" id="IPR036465">
    <property type="entry name" value="vWFA_dom_sf"/>
</dbReference>
<sequence>MDIDLSAFHFLRPWWLLALPAALLLLWLRRAEGGRLGWRTSIAPALLPHLIVDAPGSRGPRPIHAVAAMLILGGIAAAGPTWERDLPPFLDNQAPLIVAVDLSPSMDANDVPPSRLQAAKHKLHDLLDRRAGAKTGLIAYAGTAHLVLPPTDDPALVDLFLQSLSTSLIAAPGKDAAGAISVAASVMQATQAGGTVLLVTDGADTSQLPQVEQLAKANQFQILVLAAGAQDAGVLRDARGQTRLDAQGKPLLGTFDAEALKQLAQAARAPLGSLTLNDDDLDWITLHAQRHFQAVQNEGQPVHWKDLGYWLCWPLAVLALLALRRGWNVNWLAGLALVAFASLYAPDSQANPVTDAFFTPDQQGRWAYEHHEYDRAAALFQDPYWKGRAAYDAGDYRTALAAFARLDTAEGSFYVGNTQARLRNYDAALAAYDQALRLRQDFPEARKNRELVAKLQAAIETEQQDDNNNEKPDDVAYDNKKGAGKMTAAPVAQASSDALWLRNLSLSPAGFLKQKFAIEAARQSPAQAEGLP</sequence>
<dbReference type="InterPro" id="IPR019734">
    <property type="entry name" value="TPR_rpt"/>
</dbReference>
<dbReference type="EMBL" id="CP121261">
    <property type="protein sequence ID" value="WFP09332.1"/>
    <property type="molecule type" value="Genomic_DNA"/>
</dbReference>
<dbReference type="PROSITE" id="PS50005">
    <property type="entry name" value="TPR"/>
    <property type="match status" value="1"/>
</dbReference>
<dbReference type="SUPFAM" id="SSF48452">
    <property type="entry name" value="TPR-like"/>
    <property type="match status" value="1"/>
</dbReference>
<dbReference type="InterPro" id="IPR050768">
    <property type="entry name" value="UPF0353/GerABKA_families"/>
</dbReference>
<dbReference type="Gene3D" id="1.25.40.10">
    <property type="entry name" value="Tetratricopeptide repeat domain"/>
    <property type="match status" value="1"/>
</dbReference>
<dbReference type="Pfam" id="PF13519">
    <property type="entry name" value="VWA_2"/>
    <property type="match status" value="1"/>
</dbReference>
<evidence type="ECO:0000256" key="2">
    <source>
        <dbReference type="SAM" id="MobiDB-lite"/>
    </source>
</evidence>
<dbReference type="RefSeq" id="WP_268077889.1">
    <property type="nucleotide sequence ID" value="NZ_CP106885.1"/>
</dbReference>
<dbReference type="Gene3D" id="3.40.50.410">
    <property type="entry name" value="von Willebrand factor, type A domain"/>
    <property type="match status" value="1"/>
</dbReference>
<keyword evidence="5" id="KW-1185">Reference proteome</keyword>
<evidence type="ECO:0000313" key="5">
    <source>
        <dbReference type="Proteomes" id="UP001214170"/>
    </source>
</evidence>
<organism evidence="4 5">
    <name type="scientific">Achromobacter spanius</name>
    <dbReference type="NCBI Taxonomy" id="217203"/>
    <lineage>
        <taxon>Bacteria</taxon>
        <taxon>Pseudomonadati</taxon>
        <taxon>Pseudomonadota</taxon>
        <taxon>Betaproteobacteria</taxon>
        <taxon>Burkholderiales</taxon>
        <taxon>Alcaligenaceae</taxon>
        <taxon>Achromobacter</taxon>
    </lineage>
</organism>
<dbReference type="PANTHER" id="PTHR22550">
    <property type="entry name" value="SPORE GERMINATION PROTEIN"/>
    <property type="match status" value="1"/>
</dbReference>
<gene>
    <name evidence="4" type="ORF">P8T11_05465</name>
</gene>
<feature type="repeat" description="TPR" evidence="1">
    <location>
        <begin position="409"/>
        <end position="442"/>
    </location>
</feature>